<keyword evidence="10" id="KW-1185">Reference proteome</keyword>
<keyword evidence="4 7" id="KW-1133">Transmembrane helix</keyword>
<dbReference type="GeneID" id="39867124"/>
<keyword evidence="3 7" id="KW-0812">Transmembrane</keyword>
<dbReference type="GO" id="GO:0016020">
    <property type="term" value="C:membrane"/>
    <property type="evidence" value="ECO:0007669"/>
    <property type="project" value="UniProtKB-SubCell"/>
</dbReference>
<feature type="transmembrane region" description="Helical" evidence="7">
    <location>
        <begin position="209"/>
        <end position="226"/>
    </location>
</feature>
<accession>A0A1D3JJB5</accession>
<evidence type="ECO:0000256" key="4">
    <source>
        <dbReference type="ARBA" id="ARBA00022989"/>
    </source>
</evidence>
<dbReference type="KEGG" id="pmal:PMUG01_04029500"/>
<dbReference type="Pfam" id="PF01529">
    <property type="entry name" value="DHHC"/>
    <property type="match status" value="1"/>
</dbReference>
<feature type="transmembrane region" description="Helical" evidence="7">
    <location>
        <begin position="48"/>
        <end position="69"/>
    </location>
</feature>
<keyword evidence="6 7" id="KW-0012">Acyltransferase</keyword>
<dbReference type="PANTHER" id="PTHR22883:SF483">
    <property type="entry name" value="PALMITOYLTRANSFERASE"/>
    <property type="match status" value="1"/>
</dbReference>
<feature type="transmembrane region" description="Helical" evidence="7">
    <location>
        <begin position="143"/>
        <end position="171"/>
    </location>
</feature>
<dbReference type="OrthoDB" id="5977743at2759"/>
<evidence type="ECO:0000313" key="10">
    <source>
        <dbReference type="Proteomes" id="UP000219813"/>
    </source>
</evidence>
<comment type="similarity">
    <text evidence="7">Belongs to the DHHC palmitoyltransferase family.</text>
</comment>
<evidence type="ECO:0000256" key="5">
    <source>
        <dbReference type="ARBA" id="ARBA00023136"/>
    </source>
</evidence>
<name>A0A1D3JJB5_PLAMA</name>
<comment type="subcellular location">
    <subcellularLocation>
        <location evidence="1">Membrane</location>
        <topology evidence="1">Multi-pass membrane protein</topology>
    </subcellularLocation>
</comment>
<dbReference type="EC" id="2.3.1.225" evidence="7"/>
<protein>
    <recommendedName>
        <fullName evidence="7">Palmitoyltransferase</fullName>
        <ecNumber evidence="7">2.3.1.225</ecNumber>
    </recommendedName>
</protein>
<dbReference type="PANTHER" id="PTHR22883">
    <property type="entry name" value="ZINC FINGER DHHC DOMAIN CONTAINING PROTEIN"/>
    <property type="match status" value="1"/>
</dbReference>
<dbReference type="GO" id="GO:0019706">
    <property type="term" value="F:protein-cysteine S-palmitoyltransferase activity"/>
    <property type="evidence" value="ECO:0007669"/>
    <property type="project" value="UniProtKB-EC"/>
</dbReference>
<dbReference type="EMBL" id="LT594625">
    <property type="protein sequence ID" value="SBT86599.1"/>
    <property type="molecule type" value="Genomic_DNA"/>
</dbReference>
<dbReference type="OMA" id="YRIPYIR"/>
<comment type="domain">
    <text evidence="7">The DHHC domain is required for palmitoyltransferase activity.</text>
</comment>
<dbReference type="AlphaFoldDB" id="A0A1D3JJB5"/>
<evidence type="ECO:0000259" key="8">
    <source>
        <dbReference type="Pfam" id="PF01529"/>
    </source>
</evidence>
<comment type="catalytic activity">
    <reaction evidence="7">
        <text>L-cysteinyl-[protein] + hexadecanoyl-CoA = S-hexadecanoyl-L-cysteinyl-[protein] + CoA</text>
        <dbReference type="Rhea" id="RHEA:36683"/>
        <dbReference type="Rhea" id="RHEA-COMP:10131"/>
        <dbReference type="Rhea" id="RHEA-COMP:11032"/>
        <dbReference type="ChEBI" id="CHEBI:29950"/>
        <dbReference type="ChEBI" id="CHEBI:57287"/>
        <dbReference type="ChEBI" id="CHEBI:57379"/>
        <dbReference type="ChEBI" id="CHEBI:74151"/>
        <dbReference type="EC" id="2.3.1.225"/>
    </reaction>
</comment>
<feature type="transmembrane region" description="Helical" evidence="7">
    <location>
        <begin position="21"/>
        <end position="42"/>
    </location>
</feature>
<proteinExistence type="inferred from homology"/>
<reference evidence="9 10" key="1">
    <citation type="submission" date="2016-06" db="EMBL/GenBank/DDBJ databases">
        <authorList>
            <consortium name="Pathogen Informatics"/>
        </authorList>
    </citation>
    <scope>NUCLEOTIDE SEQUENCE [LARGE SCALE GENOMIC DNA]</scope>
</reference>
<dbReference type="InterPro" id="IPR001594">
    <property type="entry name" value="Palmitoyltrfase_DHHC"/>
</dbReference>
<evidence type="ECO:0000256" key="2">
    <source>
        <dbReference type="ARBA" id="ARBA00022679"/>
    </source>
</evidence>
<dbReference type="Proteomes" id="UP000219813">
    <property type="component" value="Chromosome 4"/>
</dbReference>
<evidence type="ECO:0000256" key="6">
    <source>
        <dbReference type="ARBA" id="ARBA00023315"/>
    </source>
</evidence>
<sequence length="286" mass="34074">MNCLKGLHHWTFHKFSYIFQAFYFFYLISGFLIIRFQSYFILEQYCRTSYRSFLCVLLFSSGILSFFTCSLSDPGKISLISLDKHMKFYSYDEIIFHANTKCETCHILKPARSKHCKYCSSCIPRYDHHCFLLNNCIGGYNSIYYFVFIYINIAITFYASYITSLCLYSIMKYENLLEATFIDKGTNEVLPNTYLTIANYLFSKYSPTFSLFVISLFSFFFLILLFSHEMYFNFYLNITTNEKKKYSQLKNSFSLNKQFYNKGFIKNVKDVLFYKKNVDNFLKKIS</sequence>
<gene>
    <name evidence="9" type="primary">DHHC12</name>
    <name evidence="9" type="ORF">PMUG01_04029500</name>
</gene>
<dbReference type="InterPro" id="IPR039859">
    <property type="entry name" value="PFA4/ZDH16/20/ERF2-like"/>
</dbReference>
<feature type="domain" description="Palmitoyltransferase DHHC" evidence="8">
    <location>
        <begin position="97"/>
        <end position="245"/>
    </location>
</feature>
<evidence type="ECO:0000256" key="7">
    <source>
        <dbReference type="RuleBase" id="RU079119"/>
    </source>
</evidence>
<dbReference type="GO" id="GO:0005794">
    <property type="term" value="C:Golgi apparatus"/>
    <property type="evidence" value="ECO:0007669"/>
    <property type="project" value="TreeGrafter"/>
</dbReference>
<dbReference type="VEuPathDB" id="PlasmoDB:PmUG01_04029500"/>
<keyword evidence="5 7" id="KW-0472">Membrane</keyword>
<evidence type="ECO:0000313" key="9">
    <source>
        <dbReference type="EMBL" id="SBT86599.1"/>
    </source>
</evidence>
<evidence type="ECO:0000256" key="3">
    <source>
        <dbReference type="ARBA" id="ARBA00022692"/>
    </source>
</evidence>
<dbReference type="GO" id="GO:0006612">
    <property type="term" value="P:protein targeting to membrane"/>
    <property type="evidence" value="ECO:0007669"/>
    <property type="project" value="TreeGrafter"/>
</dbReference>
<evidence type="ECO:0000256" key="1">
    <source>
        <dbReference type="ARBA" id="ARBA00004141"/>
    </source>
</evidence>
<keyword evidence="2 7" id="KW-0808">Transferase</keyword>
<dbReference type="PROSITE" id="PS50216">
    <property type="entry name" value="DHHC"/>
    <property type="match status" value="1"/>
</dbReference>
<dbReference type="GO" id="GO:0005783">
    <property type="term" value="C:endoplasmic reticulum"/>
    <property type="evidence" value="ECO:0007669"/>
    <property type="project" value="TreeGrafter"/>
</dbReference>
<dbReference type="RefSeq" id="XP_028859744.1">
    <property type="nucleotide sequence ID" value="XM_029003296.1"/>
</dbReference>
<organism evidence="9 10">
    <name type="scientific">Plasmodium malariae</name>
    <dbReference type="NCBI Taxonomy" id="5858"/>
    <lineage>
        <taxon>Eukaryota</taxon>
        <taxon>Sar</taxon>
        <taxon>Alveolata</taxon>
        <taxon>Apicomplexa</taxon>
        <taxon>Aconoidasida</taxon>
        <taxon>Haemosporida</taxon>
        <taxon>Plasmodiidae</taxon>
        <taxon>Plasmodium</taxon>
        <taxon>Plasmodium (Plasmodium)</taxon>
    </lineage>
</organism>